<reference evidence="1" key="1">
    <citation type="submission" date="2021-01" db="EMBL/GenBank/DDBJ databases">
        <title>Adiantum capillus-veneris genome.</title>
        <authorList>
            <person name="Fang Y."/>
            <person name="Liao Q."/>
        </authorList>
    </citation>
    <scope>NUCLEOTIDE SEQUENCE</scope>
    <source>
        <strain evidence="1">H3</strain>
        <tissue evidence="1">Leaf</tissue>
    </source>
</reference>
<protein>
    <submittedName>
        <fullName evidence="1">Uncharacterized protein</fullName>
    </submittedName>
</protein>
<name>A0A9D4UD33_ADICA</name>
<keyword evidence="2" id="KW-1185">Reference proteome</keyword>
<organism evidence="1 2">
    <name type="scientific">Adiantum capillus-veneris</name>
    <name type="common">Maidenhair fern</name>
    <dbReference type="NCBI Taxonomy" id="13818"/>
    <lineage>
        <taxon>Eukaryota</taxon>
        <taxon>Viridiplantae</taxon>
        <taxon>Streptophyta</taxon>
        <taxon>Embryophyta</taxon>
        <taxon>Tracheophyta</taxon>
        <taxon>Polypodiopsida</taxon>
        <taxon>Polypodiidae</taxon>
        <taxon>Polypodiales</taxon>
        <taxon>Pteridineae</taxon>
        <taxon>Pteridaceae</taxon>
        <taxon>Vittarioideae</taxon>
        <taxon>Adiantum</taxon>
    </lineage>
</organism>
<evidence type="ECO:0000313" key="1">
    <source>
        <dbReference type="EMBL" id="KAI5065779.1"/>
    </source>
</evidence>
<evidence type="ECO:0000313" key="2">
    <source>
        <dbReference type="Proteomes" id="UP000886520"/>
    </source>
</evidence>
<dbReference type="EMBL" id="JABFUD020000018">
    <property type="protein sequence ID" value="KAI5065779.1"/>
    <property type="molecule type" value="Genomic_DNA"/>
</dbReference>
<accession>A0A9D4UD33</accession>
<sequence length="69" mass="7871">MHSRAAARFKALCTALENYNFMIAKEIVLNVPEAVAMDNGLHEMTKMVENRVLNYNYEKAICVLTHKTV</sequence>
<dbReference type="Proteomes" id="UP000886520">
    <property type="component" value="Chromosome 18"/>
</dbReference>
<proteinExistence type="predicted"/>
<comment type="caution">
    <text evidence="1">The sequence shown here is derived from an EMBL/GenBank/DDBJ whole genome shotgun (WGS) entry which is preliminary data.</text>
</comment>
<dbReference type="AlphaFoldDB" id="A0A9D4UD33"/>
<gene>
    <name evidence="1" type="ORF">GOP47_0018403</name>
</gene>